<comment type="caution">
    <text evidence="1">The sequence shown here is derived from an EMBL/GenBank/DDBJ whole genome shotgun (WGS) entry which is preliminary data.</text>
</comment>
<gene>
    <name evidence="1" type="ORF">DHEL01_v208574</name>
</gene>
<evidence type="ECO:0000313" key="1">
    <source>
        <dbReference type="EMBL" id="POS73033.1"/>
    </source>
</evidence>
<dbReference type="EMBL" id="MAVT02000875">
    <property type="protein sequence ID" value="POS73033.1"/>
    <property type="molecule type" value="Genomic_DNA"/>
</dbReference>
<name>A0A2P5HS02_DIAHE</name>
<organism evidence="1 2">
    <name type="scientific">Diaporthe helianthi</name>
    <dbReference type="NCBI Taxonomy" id="158607"/>
    <lineage>
        <taxon>Eukaryota</taxon>
        <taxon>Fungi</taxon>
        <taxon>Dikarya</taxon>
        <taxon>Ascomycota</taxon>
        <taxon>Pezizomycotina</taxon>
        <taxon>Sordariomycetes</taxon>
        <taxon>Sordariomycetidae</taxon>
        <taxon>Diaporthales</taxon>
        <taxon>Diaporthaceae</taxon>
        <taxon>Diaporthe</taxon>
    </lineage>
</organism>
<proteinExistence type="predicted"/>
<dbReference type="AlphaFoldDB" id="A0A2P5HS02"/>
<keyword evidence="2" id="KW-1185">Reference proteome</keyword>
<sequence>MNLNLGQRAMIVALQAAHPEMGKKKLTTEANKLLPAKMHIEKSQLRDFLRSRDEPTTSNPPVIATKPRDEAFVTGTANPIFHLLREAEREYLLNMDFTHVHGMHQSHSDSGERCHPVAHLRHHFVVLLVLMGFRPCVPFVSPRLAGIAKMSEMVLRCFMPLMEQFDLESYGFKLLYVAADVKTYDSRFHGFKGTWVLADTQSAGWRAVGDMFAMPNTPISAKQLCTAFGFPLQDEDEFYNKVEILDATEHAVLQDHSSQHTCKVGVLKIFCGQGDVADWDRIAEYYSACRELAAVLGTELTLDLCEHPRMRVWCWMTGRLAQTQSVIGA</sequence>
<dbReference type="InParanoid" id="A0A2P5HS02"/>
<protein>
    <submittedName>
        <fullName evidence="1">Uncharacterized protein</fullName>
    </submittedName>
</protein>
<reference evidence="1" key="1">
    <citation type="submission" date="2017-09" db="EMBL/GenBank/DDBJ databases">
        <title>Polyketide synthases of a Diaporthe helianthi virulent isolate.</title>
        <authorList>
            <person name="Baroncelli R."/>
        </authorList>
    </citation>
    <scope>NUCLEOTIDE SEQUENCE [LARGE SCALE GENOMIC DNA]</scope>
    <source>
        <strain evidence="1">7/96</strain>
    </source>
</reference>
<evidence type="ECO:0000313" key="2">
    <source>
        <dbReference type="Proteomes" id="UP000094444"/>
    </source>
</evidence>
<accession>A0A2P5HS02</accession>
<dbReference type="Proteomes" id="UP000094444">
    <property type="component" value="Unassembled WGS sequence"/>
</dbReference>
<dbReference type="OrthoDB" id="3528649at2759"/>